<dbReference type="RefSeq" id="WP_037455018.1">
    <property type="nucleotide sequence ID" value="NZ_JFHR01000050.1"/>
</dbReference>
<dbReference type="EMBL" id="JFHR01000050">
    <property type="protein sequence ID" value="KEQ52152.1"/>
    <property type="molecule type" value="Genomic_DNA"/>
</dbReference>
<comment type="caution">
    <text evidence="3">The sequence shown here is derived from an EMBL/GenBank/DDBJ whole genome shotgun (WGS) entry which is preliminary data.</text>
</comment>
<accession>A0A081RAC9</accession>
<dbReference type="CDD" id="cd22249">
    <property type="entry name" value="UDM1_RNF168_RNF169-like"/>
    <property type="match status" value="1"/>
</dbReference>
<dbReference type="PATRIC" id="fig|46429.4.peg.3559"/>
<keyword evidence="1" id="KW-0175">Coiled coil</keyword>
<protein>
    <submittedName>
        <fullName evidence="3">Uncharacterized protein</fullName>
    </submittedName>
</protein>
<feature type="coiled-coil region" evidence="1">
    <location>
        <begin position="498"/>
        <end position="525"/>
    </location>
</feature>
<proteinExistence type="predicted"/>
<dbReference type="Proteomes" id="UP000028411">
    <property type="component" value="Unassembled WGS sequence"/>
</dbReference>
<reference evidence="3 4" key="1">
    <citation type="submission" date="2014-02" db="EMBL/GenBank/DDBJ databases">
        <title>Whole genome sequence of Sphingobium chlorophenolicum NBRC 16172.</title>
        <authorList>
            <person name="Gan H.M."/>
            <person name="Gan H.Y."/>
            <person name="Chew T.H."/>
            <person name="Savka M.A."/>
        </authorList>
    </citation>
    <scope>NUCLEOTIDE SEQUENCE [LARGE SCALE GENOMIC DNA]</scope>
    <source>
        <strain evidence="3 4">NBRC 16172</strain>
    </source>
</reference>
<dbReference type="AlphaFoldDB" id="A0A081RAC9"/>
<gene>
    <name evidence="3" type="ORF">BV95_03569</name>
</gene>
<feature type="compositionally biased region" description="Basic and acidic residues" evidence="2">
    <location>
        <begin position="392"/>
        <end position="407"/>
    </location>
</feature>
<feature type="compositionally biased region" description="Polar residues" evidence="2">
    <location>
        <begin position="358"/>
        <end position="375"/>
    </location>
</feature>
<evidence type="ECO:0000313" key="3">
    <source>
        <dbReference type="EMBL" id="KEQ52152.1"/>
    </source>
</evidence>
<evidence type="ECO:0000313" key="4">
    <source>
        <dbReference type="Proteomes" id="UP000028411"/>
    </source>
</evidence>
<dbReference type="eggNOG" id="COG5280">
    <property type="taxonomic scope" value="Bacteria"/>
</dbReference>
<evidence type="ECO:0000256" key="2">
    <source>
        <dbReference type="SAM" id="MobiDB-lite"/>
    </source>
</evidence>
<name>A0A081RAC9_SPHCR</name>
<sequence length="1050" mass="111694">MVDIIARLKIRAEEFSRGSRVAFGGFERDAGEAGDRAGSAFSKRFSVGMGSLLTGAGVATMFAIGKQAMDQVSDLKKQSQQLAVSTDALQEYRYAASQVGVTQDDLSDSFADLMSKIGDARSGGKAAGEAFRDLGIDVTSASGAAKDTSDVMGELVGRLQSISDPIEQARLKAELFGDGWRQIDPLLSSGASRIHELREAAHRLGMVLGEDQIQNADETARKLEDVKRVLEANIASIVTRNSDAIIGLANAMGWAADKANLFFKTMQGHDRIQRDEGGLAAFFASPAKQAVASDPVKYLQMRNGAVERAAANVNRLRAEGASKLRMDFALRQMQDALRLQQPALQEVRWSKVKPDYSGVTTYRPTTPAPQKSTQPGRGAKSGGGGSSSGPIDAERQTEKQDEAEKRLRDSLNETIQQQRDSQRLTEMRTQGLTREADVQEVLLDLARQFPGLEGTSTEEAAKQLGIRKEQVEPLRQIYELLKQIKTTETNKKYDDQAEKDRIERAKAAQAEINKLQQEAAEQQRRSMEDLSRYYYDLFSGNAGNIWQDFKREGTEVISMLAAQWTVAMLTGQKFDASSALGGMSGLGGYGGPATTLMTALFSGRGNSLANAVAAEGGSTEQIQAAVQMSKSLGTTSQQLGSLNKYLAGIGAGQAVSGLAGAIGVRQSSTAALAGSVIGTAIGGPLGGAIGGLITGTIGGLFKKTKKGSVSLNIEDGQAAVGDAYGNSASYRRNAIALGGGVADQLNSIADALGVDLTGNASVSIGQRKAKFVVDTTGHRRTKGSGTKSYDTEEEAIEAAVRDALQDGVLGPVSEASKRLLLSGQDLDKALQKAVAIESIPKALEARLDPVGYAIDQLNEKWADTIKALQEGGATVEQMTEAQQLYALELDDVKNNTVGAAQSLKDFLSAMNAGSASPLSLREQEETAKASLTTYLDKINRGDTIDQDAYQAAAQTFLDIERQMYGSTAKYFEAFDAIQAATSTAIASIDNATPIRTSADPFIQDTATASKATASSASNIETLMRQLVDQNAKLMAALQSNSDFVGAARNF</sequence>
<evidence type="ECO:0000256" key="1">
    <source>
        <dbReference type="SAM" id="Coils"/>
    </source>
</evidence>
<dbReference type="OrthoDB" id="7580618at2"/>
<feature type="region of interest" description="Disordered" evidence="2">
    <location>
        <begin position="356"/>
        <end position="407"/>
    </location>
</feature>
<organism evidence="3 4">
    <name type="scientific">Sphingobium chlorophenolicum</name>
    <dbReference type="NCBI Taxonomy" id="46429"/>
    <lineage>
        <taxon>Bacteria</taxon>
        <taxon>Pseudomonadati</taxon>
        <taxon>Pseudomonadota</taxon>
        <taxon>Alphaproteobacteria</taxon>
        <taxon>Sphingomonadales</taxon>
        <taxon>Sphingomonadaceae</taxon>
        <taxon>Sphingobium</taxon>
    </lineage>
</organism>
<dbReference type="eggNOG" id="COG5412">
    <property type="taxonomic scope" value="Bacteria"/>
</dbReference>